<reference evidence="1" key="1">
    <citation type="submission" date="2013-07" db="EMBL/GenBank/DDBJ databases">
        <title>Sub-species coevolution in mutualistic symbiosis.</title>
        <authorList>
            <person name="Murfin K."/>
            <person name="Klassen J."/>
            <person name="Lee M."/>
            <person name="Forst S."/>
            <person name="Stock P."/>
            <person name="Goodrich-Blair H."/>
        </authorList>
    </citation>
    <scope>NUCLEOTIDE SEQUENCE [LARGE SCALE GENOMIC DNA]</scope>
    <source>
        <strain evidence="1">Kraussei Quebec</strain>
    </source>
</reference>
<keyword evidence="2" id="KW-1185">Reference proteome</keyword>
<accession>A0A077PK71</accession>
<dbReference type="Proteomes" id="UP000028500">
    <property type="component" value="Unassembled WGS sequence"/>
</dbReference>
<dbReference type="HOGENOM" id="CLU_2276382_0_0_6"/>
<comment type="caution">
    <text evidence="1">The sequence shown here is derived from an EMBL/GenBank/DDBJ whole genome shotgun (WGS) entry which is preliminary data.</text>
</comment>
<evidence type="ECO:0000313" key="1">
    <source>
        <dbReference type="EMBL" id="CDH21438.1"/>
    </source>
</evidence>
<sequence>MRYQSNAVVNIAFVEYSPGVILSDVFFNMLLICNTSPPDPTLRVDLFLLGSYMRLLPSTAKSELTPGLFVDKGNAILFPVPTSFPVEELEVNDKVISAGLSH</sequence>
<dbReference type="AlphaFoldDB" id="A0A077PK71"/>
<gene>
    <name evidence="1" type="ORF">XBKQ1_430001</name>
</gene>
<protein>
    <submittedName>
        <fullName evidence="1">Uncharacterized protein</fullName>
    </submittedName>
</protein>
<name>A0A077PK71_XENBV</name>
<proteinExistence type="predicted"/>
<evidence type="ECO:0000313" key="2">
    <source>
        <dbReference type="Proteomes" id="UP000028500"/>
    </source>
</evidence>
<organism evidence="1 2">
    <name type="scientific">Xenorhabdus bovienii str. kraussei Quebec</name>
    <dbReference type="NCBI Taxonomy" id="1398203"/>
    <lineage>
        <taxon>Bacteria</taxon>
        <taxon>Pseudomonadati</taxon>
        <taxon>Pseudomonadota</taxon>
        <taxon>Gammaproteobacteria</taxon>
        <taxon>Enterobacterales</taxon>
        <taxon>Morganellaceae</taxon>
        <taxon>Xenorhabdus</taxon>
    </lineage>
</organism>
<dbReference type="EMBL" id="CBSY010000232">
    <property type="protein sequence ID" value="CDH21438.1"/>
    <property type="molecule type" value="Genomic_DNA"/>
</dbReference>